<dbReference type="EMBL" id="LWMU01000049">
    <property type="protein sequence ID" value="KZX13444.1"/>
    <property type="molecule type" value="Genomic_DNA"/>
</dbReference>
<evidence type="ECO:0000313" key="1">
    <source>
        <dbReference type="EMBL" id="KZX13444.1"/>
    </source>
</evidence>
<dbReference type="STRING" id="66851.MBORA_05930"/>
<comment type="caution">
    <text evidence="1">The sequence shown here is derived from an EMBL/GenBank/DDBJ whole genome shotgun (WGS) entry which is preliminary data.</text>
</comment>
<reference evidence="2" key="1">
    <citation type="journal article" date="2016" name="Genome Announc.">
        <title>Draft Genome Sequences of Methanobrevibacter curvatus DSM11111, Methanobrevibacter cuticularis DSM11139, Methanobrevibacter filiformis DSM11501, and Methanobrevibacter oralis DSM7256.</title>
        <authorList>
            <person name="Poehlein A."/>
            <person name="Seedorf H."/>
        </authorList>
    </citation>
    <scope>NUCLEOTIDE SEQUENCE [LARGE SCALE GENOMIC DNA]</scope>
    <source>
        <strain evidence="2">DSM 7256 / JCM 30027 / ZR</strain>
    </source>
</reference>
<sequence length="170" mass="19989">MGETMTHPHKDVIANMNEIGSLVGIIEDSKINYIRGNLSIHLHESQIKLLKRVFKHEKPHHKKVRARQYAKLGEETSHFKIHKKLYLKNYSKLAKKGLVEIINEDFEYELPYDVILTDKGRTILDEIYKLEKDWQDIIGCDENTLEVLQSLALNSFEISYKFKKSQNFIF</sequence>
<proteinExistence type="predicted"/>
<evidence type="ECO:0000313" key="2">
    <source>
        <dbReference type="Proteomes" id="UP000077428"/>
    </source>
</evidence>
<dbReference type="PATRIC" id="fig|66851.6.peg.658"/>
<evidence type="ECO:0008006" key="3">
    <source>
        <dbReference type="Google" id="ProtNLM"/>
    </source>
</evidence>
<name>A0A166BJK7_METOA</name>
<organism evidence="1 2">
    <name type="scientific">Methanobrevibacter oralis</name>
    <dbReference type="NCBI Taxonomy" id="66851"/>
    <lineage>
        <taxon>Archaea</taxon>
        <taxon>Methanobacteriati</taxon>
        <taxon>Methanobacteriota</taxon>
        <taxon>Methanomada group</taxon>
        <taxon>Methanobacteria</taxon>
        <taxon>Methanobacteriales</taxon>
        <taxon>Methanobacteriaceae</taxon>
        <taxon>Methanobrevibacter</taxon>
    </lineage>
</organism>
<protein>
    <recommendedName>
        <fullName evidence="3">HTH marR-type domain-containing protein</fullName>
    </recommendedName>
</protein>
<keyword evidence="2" id="KW-1185">Reference proteome</keyword>
<accession>A0A166BJK7</accession>
<gene>
    <name evidence="1" type="ORF">MBORA_05930</name>
</gene>
<dbReference type="Proteomes" id="UP000077428">
    <property type="component" value="Unassembled WGS sequence"/>
</dbReference>
<dbReference type="AlphaFoldDB" id="A0A166BJK7"/>